<dbReference type="Pfam" id="PF01225">
    <property type="entry name" value="Mur_ligase"/>
    <property type="match status" value="1"/>
</dbReference>
<keyword evidence="8 10" id="KW-0131">Cell cycle</keyword>
<dbReference type="NCBIfam" id="TIGR01143">
    <property type="entry name" value="murF"/>
    <property type="match status" value="1"/>
</dbReference>
<evidence type="ECO:0000256" key="1">
    <source>
        <dbReference type="ARBA" id="ARBA00022490"/>
    </source>
</evidence>
<evidence type="ECO:0000256" key="8">
    <source>
        <dbReference type="ARBA" id="ARBA00023306"/>
    </source>
</evidence>
<sequence>MNIQDFYQIYTKANKVTIDSRTIEPNDLFFAFSGENFNAATLADYAIQKGALAVIVEQKEFENPQKNIFYTPSTLTFLQELAKYHRRQLSIPIIGLTGSNGKTTTKELISAVLAEKFNVQYTRGNLNNHIGVPLTILSIKPEHQIAVVEMGANHQKEIEFLCEISMPDIGYITNFGKAHLEGFGGYEGVIKGKSELYQYLIAHKKMILINDNDKIQVEKSQNYTQILHFGDLNSDYHFELFYQGHNVGIVYQNSSALSQLTGVYNFTNLSAAVALGLHFGIDFVLIKKAIEAYTPTNMRSQILTQNNKTLVLDTYNANPSSMTVSLDNFSKFEGTKTIIIGDMLELGEASEEEHRNILEKAKSLNFDLIITVGKHFKKINHSTTAFNDTKELSEYLKTSPILSKNILLKASRGIALERILEDIN</sequence>
<feature type="domain" description="Mur ligase C-terminal" evidence="13">
    <location>
        <begin position="298"/>
        <end position="376"/>
    </location>
</feature>
<evidence type="ECO:0000256" key="7">
    <source>
        <dbReference type="ARBA" id="ARBA00022984"/>
    </source>
</evidence>
<keyword evidence="9 10" id="KW-0961">Cell wall biogenesis/degradation</keyword>
<evidence type="ECO:0000259" key="14">
    <source>
        <dbReference type="Pfam" id="PF08245"/>
    </source>
</evidence>
<evidence type="ECO:0000259" key="12">
    <source>
        <dbReference type="Pfam" id="PF01225"/>
    </source>
</evidence>
<dbReference type="GO" id="GO:0008360">
    <property type="term" value="P:regulation of cell shape"/>
    <property type="evidence" value="ECO:0007669"/>
    <property type="project" value="UniProtKB-KW"/>
</dbReference>
<dbReference type="EMBL" id="FNAS01000003">
    <property type="protein sequence ID" value="SDE09512.1"/>
    <property type="molecule type" value="Genomic_DNA"/>
</dbReference>
<evidence type="ECO:0000259" key="13">
    <source>
        <dbReference type="Pfam" id="PF02875"/>
    </source>
</evidence>
<dbReference type="GO" id="GO:0047480">
    <property type="term" value="F:UDP-N-acetylmuramoyl-tripeptide-D-alanyl-D-alanine ligase activity"/>
    <property type="evidence" value="ECO:0007669"/>
    <property type="project" value="UniProtKB-UniRule"/>
</dbReference>
<keyword evidence="6 10" id="KW-0133">Cell shape</keyword>
<accession>A0A1G7A3Y1</accession>
<comment type="function">
    <text evidence="10 11">Involved in cell wall formation. Catalyzes the final step in the synthesis of UDP-N-acetylmuramoyl-pentapeptide, the precursor of murein.</text>
</comment>
<dbReference type="InterPro" id="IPR000713">
    <property type="entry name" value="Mur_ligase_N"/>
</dbReference>
<feature type="domain" description="Mur ligase central" evidence="14">
    <location>
        <begin position="97"/>
        <end position="275"/>
    </location>
</feature>
<gene>
    <name evidence="10" type="primary">murF</name>
    <name evidence="15" type="ORF">SAMN05421544_10336</name>
</gene>
<dbReference type="HAMAP" id="MF_02019">
    <property type="entry name" value="MurF"/>
    <property type="match status" value="1"/>
</dbReference>
<dbReference type="Pfam" id="PF02875">
    <property type="entry name" value="Mur_ligase_C"/>
    <property type="match status" value="1"/>
</dbReference>
<dbReference type="InterPro" id="IPR051046">
    <property type="entry name" value="MurCDEF_CellWall_CoF430Synth"/>
</dbReference>
<keyword evidence="2 10" id="KW-0436">Ligase</keyword>
<dbReference type="EC" id="6.3.2.10" evidence="10 11"/>
<evidence type="ECO:0000256" key="2">
    <source>
        <dbReference type="ARBA" id="ARBA00022598"/>
    </source>
</evidence>
<dbReference type="GO" id="GO:0005737">
    <property type="term" value="C:cytoplasm"/>
    <property type="evidence" value="ECO:0007669"/>
    <property type="project" value="UniProtKB-SubCell"/>
</dbReference>
<keyword evidence="5 10" id="KW-0067">ATP-binding</keyword>
<dbReference type="InterPro" id="IPR013221">
    <property type="entry name" value="Mur_ligase_cen"/>
</dbReference>
<dbReference type="SUPFAM" id="SSF53244">
    <property type="entry name" value="MurD-like peptide ligases, peptide-binding domain"/>
    <property type="match status" value="1"/>
</dbReference>
<evidence type="ECO:0000256" key="9">
    <source>
        <dbReference type="ARBA" id="ARBA00023316"/>
    </source>
</evidence>
<dbReference type="GO" id="GO:0005524">
    <property type="term" value="F:ATP binding"/>
    <property type="evidence" value="ECO:0007669"/>
    <property type="project" value="UniProtKB-UniRule"/>
</dbReference>
<keyword evidence="3 10" id="KW-0132">Cell division</keyword>
<dbReference type="InterPro" id="IPR035911">
    <property type="entry name" value="MurE/MurF_N"/>
</dbReference>
<keyword evidence="4 10" id="KW-0547">Nucleotide-binding</keyword>
<keyword evidence="16" id="KW-1185">Reference proteome</keyword>
<organism evidence="15 16">
    <name type="scientific">Riemerella columbipharyngis</name>
    <dbReference type="NCBI Taxonomy" id="1071918"/>
    <lineage>
        <taxon>Bacteria</taxon>
        <taxon>Pseudomonadati</taxon>
        <taxon>Bacteroidota</taxon>
        <taxon>Flavobacteriia</taxon>
        <taxon>Flavobacteriales</taxon>
        <taxon>Weeksellaceae</taxon>
        <taxon>Riemerella</taxon>
    </lineage>
</organism>
<evidence type="ECO:0000256" key="5">
    <source>
        <dbReference type="ARBA" id="ARBA00022840"/>
    </source>
</evidence>
<dbReference type="InterPro" id="IPR036565">
    <property type="entry name" value="Mur-like_cat_sf"/>
</dbReference>
<evidence type="ECO:0000313" key="15">
    <source>
        <dbReference type="EMBL" id="SDE09512.1"/>
    </source>
</evidence>
<dbReference type="Gene3D" id="3.40.1390.10">
    <property type="entry name" value="MurE/MurF, N-terminal domain"/>
    <property type="match status" value="1"/>
</dbReference>
<evidence type="ECO:0000256" key="4">
    <source>
        <dbReference type="ARBA" id="ARBA00022741"/>
    </source>
</evidence>
<comment type="subcellular location">
    <subcellularLocation>
        <location evidence="10 11">Cytoplasm</location>
    </subcellularLocation>
</comment>
<comment type="similarity">
    <text evidence="10">Belongs to the MurCDEF family. MurF subfamily.</text>
</comment>
<dbReference type="OrthoDB" id="9801978at2"/>
<dbReference type="RefSeq" id="WP_092735962.1">
    <property type="nucleotide sequence ID" value="NZ_FNAS01000003.1"/>
</dbReference>
<dbReference type="Proteomes" id="UP000198517">
    <property type="component" value="Unassembled WGS sequence"/>
</dbReference>
<dbReference type="Gene3D" id="3.90.190.20">
    <property type="entry name" value="Mur ligase, C-terminal domain"/>
    <property type="match status" value="1"/>
</dbReference>
<dbReference type="GO" id="GO:0008766">
    <property type="term" value="F:UDP-N-acetylmuramoylalanyl-D-glutamyl-2,6-diaminopimelate-D-alanyl-D-alanine ligase activity"/>
    <property type="evidence" value="ECO:0007669"/>
    <property type="project" value="RHEA"/>
</dbReference>
<evidence type="ECO:0000256" key="3">
    <source>
        <dbReference type="ARBA" id="ARBA00022618"/>
    </source>
</evidence>
<evidence type="ECO:0000256" key="6">
    <source>
        <dbReference type="ARBA" id="ARBA00022960"/>
    </source>
</evidence>
<dbReference type="SUPFAM" id="SSF63418">
    <property type="entry name" value="MurE/MurF N-terminal domain"/>
    <property type="match status" value="1"/>
</dbReference>
<reference evidence="15 16" key="1">
    <citation type="submission" date="2016-10" db="EMBL/GenBank/DDBJ databases">
        <authorList>
            <person name="de Groot N.N."/>
        </authorList>
    </citation>
    <scope>NUCLEOTIDE SEQUENCE [LARGE SCALE GENOMIC DNA]</scope>
    <source>
        <strain evidence="15 16">DSM 24015</strain>
    </source>
</reference>
<evidence type="ECO:0000256" key="10">
    <source>
        <dbReference type="HAMAP-Rule" id="MF_02019"/>
    </source>
</evidence>
<proteinExistence type="inferred from homology"/>
<comment type="catalytic activity">
    <reaction evidence="10 11">
        <text>D-alanyl-D-alanine + UDP-N-acetyl-alpha-D-muramoyl-L-alanyl-gamma-D-glutamyl-meso-2,6-diaminopimelate + ATP = UDP-N-acetyl-alpha-D-muramoyl-L-alanyl-gamma-D-glutamyl-meso-2,6-diaminopimeloyl-D-alanyl-D-alanine + ADP + phosphate + H(+)</text>
        <dbReference type="Rhea" id="RHEA:28374"/>
        <dbReference type="ChEBI" id="CHEBI:15378"/>
        <dbReference type="ChEBI" id="CHEBI:30616"/>
        <dbReference type="ChEBI" id="CHEBI:43474"/>
        <dbReference type="ChEBI" id="CHEBI:57822"/>
        <dbReference type="ChEBI" id="CHEBI:61386"/>
        <dbReference type="ChEBI" id="CHEBI:83905"/>
        <dbReference type="ChEBI" id="CHEBI:456216"/>
        <dbReference type="EC" id="6.3.2.10"/>
    </reaction>
</comment>
<feature type="domain" description="Mur ligase N-terminal catalytic" evidence="12">
    <location>
        <begin position="15"/>
        <end position="84"/>
    </location>
</feature>
<keyword evidence="7 10" id="KW-0573">Peptidoglycan synthesis</keyword>
<dbReference type="PANTHER" id="PTHR43024">
    <property type="entry name" value="UDP-N-ACETYLMURAMOYL-TRIPEPTIDE--D-ALANYL-D-ALANINE LIGASE"/>
    <property type="match status" value="1"/>
</dbReference>
<dbReference type="UniPathway" id="UPA00219"/>
<dbReference type="SUPFAM" id="SSF53623">
    <property type="entry name" value="MurD-like peptide ligases, catalytic domain"/>
    <property type="match status" value="1"/>
</dbReference>
<protein>
    <recommendedName>
        <fullName evidence="10 11">UDP-N-acetylmuramoyl-tripeptide--D-alanyl-D-alanine ligase</fullName>
        <ecNumber evidence="10 11">6.3.2.10</ecNumber>
    </recommendedName>
    <alternativeName>
        <fullName evidence="10">D-alanyl-D-alanine-adding enzyme</fullName>
    </alternativeName>
</protein>
<evidence type="ECO:0000256" key="11">
    <source>
        <dbReference type="RuleBase" id="RU004136"/>
    </source>
</evidence>
<dbReference type="STRING" id="1071918.SAMN05421544_10336"/>
<dbReference type="Gene3D" id="3.40.1190.10">
    <property type="entry name" value="Mur-like, catalytic domain"/>
    <property type="match status" value="1"/>
</dbReference>
<dbReference type="Pfam" id="PF08245">
    <property type="entry name" value="Mur_ligase_M"/>
    <property type="match status" value="1"/>
</dbReference>
<dbReference type="PANTHER" id="PTHR43024:SF1">
    <property type="entry name" value="UDP-N-ACETYLMURAMOYL-TRIPEPTIDE--D-ALANYL-D-ALANINE LIGASE"/>
    <property type="match status" value="1"/>
</dbReference>
<evidence type="ECO:0000313" key="16">
    <source>
        <dbReference type="Proteomes" id="UP000198517"/>
    </source>
</evidence>
<dbReference type="InterPro" id="IPR036615">
    <property type="entry name" value="Mur_ligase_C_dom_sf"/>
</dbReference>
<comment type="pathway">
    <text evidence="10 11">Cell wall biogenesis; peptidoglycan biosynthesis.</text>
</comment>
<dbReference type="GO" id="GO:0071555">
    <property type="term" value="P:cell wall organization"/>
    <property type="evidence" value="ECO:0007669"/>
    <property type="project" value="UniProtKB-KW"/>
</dbReference>
<feature type="binding site" evidence="10">
    <location>
        <begin position="98"/>
        <end position="104"/>
    </location>
    <ligand>
        <name>ATP</name>
        <dbReference type="ChEBI" id="CHEBI:30616"/>
    </ligand>
</feature>
<dbReference type="GO" id="GO:0051301">
    <property type="term" value="P:cell division"/>
    <property type="evidence" value="ECO:0007669"/>
    <property type="project" value="UniProtKB-KW"/>
</dbReference>
<dbReference type="AlphaFoldDB" id="A0A1G7A3Y1"/>
<keyword evidence="1 10" id="KW-0963">Cytoplasm</keyword>
<dbReference type="InterPro" id="IPR004101">
    <property type="entry name" value="Mur_ligase_C"/>
</dbReference>
<dbReference type="InterPro" id="IPR005863">
    <property type="entry name" value="UDP-N-AcMur_synth"/>
</dbReference>
<name>A0A1G7A3Y1_9FLAO</name>
<dbReference type="GO" id="GO:0009252">
    <property type="term" value="P:peptidoglycan biosynthetic process"/>
    <property type="evidence" value="ECO:0007669"/>
    <property type="project" value="UniProtKB-UniRule"/>
</dbReference>